<proteinExistence type="predicted"/>
<comment type="caution">
    <text evidence="1">The sequence shown here is derived from an EMBL/GenBank/DDBJ whole genome shotgun (WGS) entry which is preliminary data.</text>
</comment>
<sequence length="96" mass="10746">MFPLGHHRRRLLSEDSRRRGLEAPLVAGERAWRRSLESGVYIHQQPCNANMCVLGLHQNRSSCLLVAGKLLTFGLYAAAIKEHRGMGAESLLDTHI</sequence>
<dbReference type="Proteomes" id="UP001181693">
    <property type="component" value="Unassembled WGS sequence"/>
</dbReference>
<organism evidence="1 2">
    <name type="scientific">Pyxicephalus adspersus</name>
    <name type="common">African bullfrog</name>
    <dbReference type="NCBI Taxonomy" id="30357"/>
    <lineage>
        <taxon>Eukaryota</taxon>
        <taxon>Metazoa</taxon>
        <taxon>Chordata</taxon>
        <taxon>Craniata</taxon>
        <taxon>Vertebrata</taxon>
        <taxon>Euteleostomi</taxon>
        <taxon>Amphibia</taxon>
        <taxon>Batrachia</taxon>
        <taxon>Anura</taxon>
        <taxon>Neobatrachia</taxon>
        <taxon>Ranoidea</taxon>
        <taxon>Pyxicephalidae</taxon>
        <taxon>Pyxicephalinae</taxon>
        <taxon>Pyxicephalus</taxon>
    </lineage>
</organism>
<protein>
    <submittedName>
        <fullName evidence="1">Uncharacterized protein</fullName>
    </submittedName>
</protein>
<keyword evidence="2" id="KW-1185">Reference proteome</keyword>
<evidence type="ECO:0000313" key="1">
    <source>
        <dbReference type="EMBL" id="DBA23281.1"/>
    </source>
</evidence>
<reference evidence="1" key="1">
    <citation type="thesis" date="2020" institute="ProQuest LLC" country="789 East Eisenhower Parkway, Ann Arbor, MI, USA">
        <title>Comparative Genomics and Chromosome Evolution.</title>
        <authorList>
            <person name="Mudd A.B."/>
        </authorList>
    </citation>
    <scope>NUCLEOTIDE SEQUENCE</scope>
    <source>
        <strain evidence="1">1538</strain>
        <tissue evidence="1">Blood</tissue>
    </source>
</reference>
<name>A0AAV2ZXK6_PYXAD</name>
<dbReference type="EMBL" id="DYDO01000006">
    <property type="protein sequence ID" value="DBA23281.1"/>
    <property type="molecule type" value="Genomic_DNA"/>
</dbReference>
<evidence type="ECO:0000313" key="2">
    <source>
        <dbReference type="Proteomes" id="UP001181693"/>
    </source>
</evidence>
<dbReference type="AlphaFoldDB" id="A0AAV2ZXK6"/>
<accession>A0AAV2ZXK6</accession>
<gene>
    <name evidence="1" type="ORF">GDO54_014211</name>
</gene>